<organism evidence="1 2">
    <name type="scientific">Hymenobacter artigasi</name>
    <dbReference type="NCBI Taxonomy" id="2719616"/>
    <lineage>
        <taxon>Bacteria</taxon>
        <taxon>Pseudomonadati</taxon>
        <taxon>Bacteroidota</taxon>
        <taxon>Cytophagia</taxon>
        <taxon>Cytophagales</taxon>
        <taxon>Hymenobacteraceae</taxon>
        <taxon>Hymenobacter</taxon>
    </lineage>
</organism>
<evidence type="ECO:0000313" key="2">
    <source>
        <dbReference type="Proteomes" id="UP000717634"/>
    </source>
</evidence>
<dbReference type="Proteomes" id="UP000717634">
    <property type="component" value="Unassembled WGS sequence"/>
</dbReference>
<comment type="caution">
    <text evidence="1">The sequence shown here is derived from an EMBL/GenBank/DDBJ whole genome shotgun (WGS) entry which is preliminary data.</text>
</comment>
<dbReference type="EMBL" id="JAAVTK010000009">
    <property type="protein sequence ID" value="NKI90478.1"/>
    <property type="molecule type" value="Genomic_DNA"/>
</dbReference>
<evidence type="ECO:0000313" key="1">
    <source>
        <dbReference type="EMBL" id="NKI90478.1"/>
    </source>
</evidence>
<name>A0ABX1HJP3_9BACT</name>
<keyword evidence="2" id="KW-1185">Reference proteome</keyword>
<gene>
    <name evidence="1" type="ORF">HBN54_003082</name>
</gene>
<sequence>MQNLRTLLAKIVRRQRIRNLQRANTVGISAKLFKPDYYLRNAQATLAVRLMAAR</sequence>
<protein>
    <submittedName>
        <fullName evidence="1">Uncharacterized protein</fullName>
    </submittedName>
</protein>
<reference evidence="1 2" key="1">
    <citation type="submission" date="2020-03" db="EMBL/GenBank/DDBJ databases">
        <title>Genomic Encyclopedia of Type Strains, Phase IV (KMG-V): Genome sequencing to study the core and pangenomes of soil and plant-associated prokaryotes.</title>
        <authorList>
            <person name="Whitman W."/>
        </authorList>
    </citation>
    <scope>NUCLEOTIDE SEQUENCE [LARGE SCALE GENOMIC DNA]</scope>
    <source>
        <strain evidence="1 2">1B</strain>
    </source>
</reference>
<proteinExistence type="predicted"/>
<accession>A0ABX1HJP3</accession>